<dbReference type="RefSeq" id="WP_342672073.1">
    <property type="nucleotide sequence ID" value="NZ_FMYH01000010.1"/>
</dbReference>
<dbReference type="InterPro" id="IPR000515">
    <property type="entry name" value="MetI-like"/>
</dbReference>
<dbReference type="PROSITE" id="PS50928">
    <property type="entry name" value="ABC_TM1"/>
    <property type="match status" value="1"/>
</dbReference>
<evidence type="ECO:0000256" key="7">
    <source>
        <dbReference type="RuleBase" id="RU363032"/>
    </source>
</evidence>
<keyword evidence="10" id="KW-1185">Reference proteome</keyword>
<dbReference type="GO" id="GO:0055085">
    <property type="term" value="P:transmembrane transport"/>
    <property type="evidence" value="ECO:0007669"/>
    <property type="project" value="InterPro"/>
</dbReference>
<feature type="transmembrane region" description="Helical" evidence="7">
    <location>
        <begin position="111"/>
        <end position="133"/>
    </location>
</feature>
<comment type="subcellular location">
    <subcellularLocation>
        <location evidence="1 7">Cell membrane</location>
        <topology evidence="1 7">Multi-pass membrane protein</topology>
    </subcellularLocation>
</comment>
<dbReference type="SUPFAM" id="SSF161098">
    <property type="entry name" value="MetI-like"/>
    <property type="match status" value="1"/>
</dbReference>
<evidence type="ECO:0000256" key="1">
    <source>
        <dbReference type="ARBA" id="ARBA00004651"/>
    </source>
</evidence>
<evidence type="ECO:0000256" key="4">
    <source>
        <dbReference type="ARBA" id="ARBA00022692"/>
    </source>
</evidence>
<dbReference type="GO" id="GO:0005886">
    <property type="term" value="C:plasma membrane"/>
    <property type="evidence" value="ECO:0007669"/>
    <property type="project" value="UniProtKB-SubCell"/>
</dbReference>
<dbReference type="STRING" id="1814289.SAMN05216410_0088"/>
<name>A0A1G6X569_9MICO</name>
<keyword evidence="4 7" id="KW-0812">Transmembrane</keyword>
<dbReference type="PANTHER" id="PTHR43744:SF12">
    <property type="entry name" value="ABC TRANSPORTER PERMEASE PROTEIN MG189-RELATED"/>
    <property type="match status" value="1"/>
</dbReference>
<dbReference type="CDD" id="cd06261">
    <property type="entry name" value="TM_PBP2"/>
    <property type="match status" value="1"/>
</dbReference>
<dbReference type="InterPro" id="IPR035906">
    <property type="entry name" value="MetI-like_sf"/>
</dbReference>
<accession>A0A1G6X569</accession>
<dbReference type="AlphaFoldDB" id="A0A1G6X569"/>
<keyword evidence="5 7" id="KW-1133">Transmembrane helix</keyword>
<dbReference type="Gene3D" id="1.10.3720.10">
    <property type="entry name" value="MetI-like"/>
    <property type="match status" value="1"/>
</dbReference>
<feature type="transmembrane region" description="Helical" evidence="7">
    <location>
        <begin position="218"/>
        <end position="243"/>
    </location>
</feature>
<feature type="transmembrane region" description="Helical" evidence="7">
    <location>
        <begin position="175"/>
        <end position="197"/>
    </location>
</feature>
<evidence type="ECO:0000256" key="2">
    <source>
        <dbReference type="ARBA" id="ARBA00022448"/>
    </source>
</evidence>
<gene>
    <name evidence="9" type="ORF">SAMN05216410_0088</name>
</gene>
<keyword evidence="3" id="KW-1003">Cell membrane</keyword>
<organism evidence="9 10">
    <name type="scientific">Sanguibacter gelidistatuariae</name>
    <dbReference type="NCBI Taxonomy" id="1814289"/>
    <lineage>
        <taxon>Bacteria</taxon>
        <taxon>Bacillati</taxon>
        <taxon>Actinomycetota</taxon>
        <taxon>Actinomycetes</taxon>
        <taxon>Micrococcales</taxon>
        <taxon>Sanguibacteraceae</taxon>
        <taxon>Sanguibacter</taxon>
    </lineage>
</organism>
<feature type="transmembrane region" description="Helical" evidence="7">
    <location>
        <begin position="142"/>
        <end position="163"/>
    </location>
</feature>
<reference evidence="9 10" key="1">
    <citation type="submission" date="2016-09" db="EMBL/GenBank/DDBJ databases">
        <authorList>
            <person name="Capua I."/>
            <person name="De Benedictis P."/>
            <person name="Joannis T."/>
            <person name="Lombin L.H."/>
            <person name="Cattoli G."/>
        </authorList>
    </citation>
    <scope>NUCLEOTIDE SEQUENCE [LARGE SCALE GENOMIC DNA]</scope>
    <source>
        <strain evidence="9 10">ISLP-3</strain>
    </source>
</reference>
<dbReference type="EMBL" id="FMYH01000010">
    <property type="protein sequence ID" value="SDD73350.1"/>
    <property type="molecule type" value="Genomic_DNA"/>
</dbReference>
<protein>
    <submittedName>
        <fullName evidence="9">Carbohydrate ABC transporter membrane protein 2, CUT1 family</fullName>
    </submittedName>
</protein>
<dbReference type="PANTHER" id="PTHR43744">
    <property type="entry name" value="ABC TRANSPORTER PERMEASE PROTEIN MG189-RELATED-RELATED"/>
    <property type="match status" value="1"/>
</dbReference>
<dbReference type="Proteomes" id="UP000199039">
    <property type="component" value="Unassembled WGS sequence"/>
</dbReference>
<evidence type="ECO:0000256" key="5">
    <source>
        <dbReference type="ARBA" id="ARBA00022989"/>
    </source>
</evidence>
<proteinExistence type="inferred from homology"/>
<evidence type="ECO:0000259" key="8">
    <source>
        <dbReference type="PROSITE" id="PS50928"/>
    </source>
</evidence>
<feature type="transmembrane region" description="Helical" evidence="7">
    <location>
        <begin position="278"/>
        <end position="299"/>
    </location>
</feature>
<dbReference type="Pfam" id="PF00528">
    <property type="entry name" value="BPD_transp_1"/>
    <property type="match status" value="1"/>
</dbReference>
<evidence type="ECO:0000313" key="9">
    <source>
        <dbReference type="EMBL" id="SDD73350.1"/>
    </source>
</evidence>
<keyword evidence="6 7" id="KW-0472">Membrane</keyword>
<evidence type="ECO:0000313" key="10">
    <source>
        <dbReference type="Proteomes" id="UP000199039"/>
    </source>
</evidence>
<feature type="transmembrane region" description="Helical" evidence="7">
    <location>
        <begin position="43"/>
        <end position="65"/>
    </location>
</feature>
<evidence type="ECO:0000256" key="3">
    <source>
        <dbReference type="ARBA" id="ARBA00022475"/>
    </source>
</evidence>
<feature type="domain" description="ABC transmembrane type-1" evidence="8">
    <location>
        <begin position="107"/>
        <end position="299"/>
    </location>
</feature>
<comment type="similarity">
    <text evidence="7">Belongs to the binding-protein-dependent transport system permease family.</text>
</comment>
<sequence>MPSTLTSPNKPLGTPIKKLPAGFGRRRSLDGAPPMSSKAKYKLGNVLATVVLAVGSIIMIAPLLWTLSTSMKTKEGVFALPPQWIPDPFVFDAYSRIWTAGPLLSGIKNSLIVAGSVTILGTVVSSLAAFAFAKLHLPHKNALFLALLGGLMIPFPTLMIPQFMMFSNLGWVDTLLPLIVPGLFGNIMMIFFLRQYLTSIPDSMIEAAKIDGAGYLQIFGRMILPLIKPALAAQFILWFMAVWNDYLAPIIYLNSPEKQTLQLVIASFNAQYAIQTDYPLIMAASFVALLPVLTIFLIFQRQIVESIALTGAKG</sequence>
<evidence type="ECO:0000256" key="6">
    <source>
        <dbReference type="ARBA" id="ARBA00023136"/>
    </source>
</evidence>
<keyword evidence="2 7" id="KW-0813">Transport</keyword>